<dbReference type="Proteomes" id="UP000198515">
    <property type="component" value="Unassembled WGS sequence"/>
</dbReference>
<evidence type="ECO:0000313" key="11">
    <source>
        <dbReference type="Proteomes" id="UP000198515"/>
    </source>
</evidence>
<dbReference type="OrthoDB" id="9811314at2"/>
<dbReference type="Pfam" id="PF05193">
    <property type="entry name" value="Peptidase_M16_C"/>
    <property type="match status" value="1"/>
</dbReference>
<dbReference type="AlphaFoldDB" id="A0A1C3ZI70"/>
<feature type="signal peptide" evidence="7">
    <location>
        <begin position="1"/>
        <end position="24"/>
    </location>
</feature>
<evidence type="ECO:0000256" key="4">
    <source>
        <dbReference type="ARBA" id="ARBA00022833"/>
    </source>
</evidence>
<keyword evidence="3" id="KW-0378">Hydrolase</keyword>
<feature type="domain" description="Peptidase M16 N-terminal" evidence="8">
    <location>
        <begin position="51"/>
        <end position="165"/>
    </location>
</feature>
<dbReference type="InterPro" id="IPR007863">
    <property type="entry name" value="Peptidase_M16_C"/>
</dbReference>
<dbReference type="EMBL" id="FMBC01000002">
    <property type="protein sequence ID" value="SCB82028.1"/>
    <property type="molecule type" value="Genomic_DNA"/>
</dbReference>
<feature type="compositionally biased region" description="Low complexity" evidence="6">
    <location>
        <begin position="481"/>
        <end position="492"/>
    </location>
</feature>
<dbReference type="SUPFAM" id="SSF63411">
    <property type="entry name" value="LuxS/MPP-like metallohydrolase"/>
    <property type="match status" value="2"/>
</dbReference>
<evidence type="ECO:0000256" key="6">
    <source>
        <dbReference type="SAM" id="MobiDB-lite"/>
    </source>
</evidence>
<evidence type="ECO:0000256" key="7">
    <source>
        <dbReference type="SAM" id="SignalP"/>
    </source>
</evidence>
<evidence type="ECO:0000313" key="10">
    <source>
        <dbReference type="EMBL" id="SCB82028.1"/>
    </source>
</evidence>
<keyword evidence="2" id="KW-0645">Protease</keyword>
<sequence length="506" mass="56699">MQGTKIRLLTGGLLMLAAVGYVQADALQPDPAWQQGTLTNGFQWQILATPQRPGDRIEIRLSIDTGSLAESTQQRGYTHFIPRVVLTHSGRLEPAQVRSLWQQGIDPKRPLPPALVSYEYTQYNLSLPNNRMDQPNNRMDLLKEALVYLADAAGKLTITPATISHALASNDMVATWPADTKDSWWRYRLKGSSLLGHDPAEMLKEPIDAAQLKAYYAKWYTPDAMTLVVVGNVDSRAVAEQISKTFGELKGKRQTPAPMAMLSPLPHQAVSLMSESVTQDRLSIMWDSAWQPIRESAALERYWRADLAREALFWHIQQNLTKNNVKDIGLGFDCRVLFQRAQCAINVDTPNDKLNANVGVIARELAKVREKGLPEEEFKALIAQKDLELQKLFATYARANTDILIGQRLRSWQNQVVDIAPEQYQKLRQKFLSGLTPEMLNQDLHQQLSQDMALILMQPKGEPEYNMKALQATWDEVMRPAGSASLATPAAADDGHTDVSDIPPQQ</sequence>
<comment type="similarity">
    <text evidence="1">Belongs to the peptidase M16 family.</text>
</comment>
<dbReference type="GO" id="GO:0046872">
    <property type="term" value="F:metal ion binding"/>
    <property type="evidence" value="ECO:0007669"/>
    <property type="project" value="InterPro"/>
</dbReference>
<evidence type="ECO:0000256" key="2">
    <source>
        <dbReference type="ARBA" id="ARBA00022670"/>
    </source>
</evidence>
<dbReference type="GO" id="GO:0006508">
    <property type="term" value="P:proteolysis"/>
    <property type="evidence" value="ECO:0007669"/>
    <property type="project" value="UniProtKB-KW"/>
</dbReference>
<dbReference type="InterPro" id="IPR011765">
    <property type="entry name" value="Pept_M16_N"/>
</dbReference>
<evidence type="ECO:0000256" key="1">
    <source>
        <dbReference type="ARBA" id="ARBA00007261"/>
    </source>
</evidence>
<dbReference type="InterPro" id="IPR011249">
    <property type="entry name" value="Metalloenz_LuxS/M16"/>
</dbReference>
<evidence type="ECO:0000256" key="3">
    <source>
        <dbReference type="ARBA" id="ARBA00022801"/>
    </source>
</evidence>
<keyword evidence="4" id="KW-0862">Zinc</keyword>
<keyword evidence="5" id="KW-0482">Metalloprotease</keyword>
<evidence type="ECO:0000256" key="5">
    <source>
        <dbReference type="ARBA" id="ARBA00023049"/>
    </source>
</evidence>
<dbReference type="PANTHER" id="PTHR43690:SF17">
    <property type="entry name" value="PROTEIN YHJJ"/>
    <property type="match status" value="1"/>
</dbReference>
<dbReference type="Pfam" id="PF00675">
    <property type="entry name" value="Peptidase_M16"/>
    <property type="match status" value="1"/>
</dbReference>
<evidence type="ECO:0000259" key="8">
    <source>
        <dbReference type="Pfam" id="PF00675"/>
    </source>
</evidence>
<accession>A0A1C3ZI70</accession>
<reference evidence="11" key="1">
    <citation type="submission" date="2016-08" db="EMBL/GenBank/DDBJ databases">
        <authorList>
            <person name="Varghese N."/>
            <person name="Submissions Spin"/>
        </authorList>
    </citation>
    <scope>NUCLEOTIDE SEQUENCE [LARGE SCALE GENOMIC DNA]</scope>
    <source>
        <strain evidence="11">REICA_142</strain>
    </source>
</reference>
<dbReference type="PANTHER" id="PTHR43690">
    <property type="entry name" value="NARDILYSIN"/>
    <property type="match status" value="1"/>
</dbReference>
<keyword evidence="7" id="KW-0732">Signal</keyword>
<feature type="chain" id="PRO_5008688134" evidence="7">
    <location>
        <begin position="25"/>
        <end position="506"/>
    </location>
</feature>
<dbReference type="RefSeq" id="WP_090133029.1">
    <property type="nucleotide sequence ID" value="NZ_FMBC01000002.1"/>
</dbReference>
<dbReference type="Gene3D" id="3.30.830.10">
    <property type="entry name" value="Metalloenzyme, LuxS/M16 peptidase-like"/>
    <property type="match status" value="2"/>
</dbReference>
<evidence type="ECO:0000259" key="9">
    <source>
        <dbReference type="Pfam" id="PF05193"/>
    </source>
</evidence>
<organism evidence="10 11">
    <name type="scientific">Kosakonia oryziphila</name>
    <dbReference type="NCBI Taxonomy" id="1005667"/>
    <lineage>
        <taxon>Bacteria</taxon>
        <taxon>Pseudomonadati</taxon>
        <taxon>Pseudomonadota</taxon>
        <taxon>Gammaproteobacteria</taxon>
        <taxon>Enterobacterales</taxon>
        <taxon>Enterobacteriaceae</taxon>
        <taxon>Kosakonia</taxon>
    </lineage>
</organism>
<feature type="region of interest" description="Disordered" evidence="6">
    <location>
        <begin position="481"/>
        <end position="506"/>
    </location>
</feature>
<dbReference type="InterPro" id="IPR050626">
    <property type="entry name" value="Peptidase_M16"/>
</dbReference>
<gene>
    <name evidence="10" type="ORF">GA0061070_100217</name>
</gene>
<proteinExistence type="inferred from homology"/>
<dbReference type="GO" id="GO:0008237">
    <property type="term" value="F:metallopeptidase activity"/>
    <property type="evidence" value="ECO:0007669"/>
    <property type="project" value="UniProtKB-KW"/>
</dbReference>
<name>A0A1C3ZI70_9ENTR</name>
<protein>
    <submittedName>
        <fullName evidence="10">Predicted Zn-dependent peptidase</fullName>
    </submittedName>
</protein>
<keyword evidence="11" id="KW-1185">Reference proteome</keyword>
<feature type="domain" description="Peptidase M16 C-terminal" evidence="9">
    <location>
        <begin position="207"/>
        <end position="384"/>
    </location>
</feature>